<evidence type="ECO:0000259" key="2">
    <source>
        <dbReference type="Pfam" id="PF13239"/>
    </source>
</evidence>
<feature type="transmembrane region" description="Helical" evidence="1">
    <location>
        <begin position="40"/>
        <end position="61"/>
    </location>
</feature>
<keyword evidence="1" id="KW-0812">Transmembrane</keyword>
<evidence type="ECO:0000313" key="3">
    <source>
        <dbReference type="EMBL" id="CUU58148.1"/>
    </source>
</evidence>
<proteinExistence type="predicted"/>
<keyword evidence="1" id="KW-1133">Transmembrane helix</keyword>
<keyword evidence="1" id="KW-0472">Membrane</keyword>
<dbReference type="AlphaFoldDB" id="A0A0S4QS83"/>
<dbReference type="RefSeq" id="WP_091280784.1">
    <property type="nucleotide sequence ID" value="NZ_FAOZ01000017.1"/>
</dbReference>
<evidence type="ECO:0000313" key="4">
    <source>
        <dbReference type="Proteomes" id="UP000198802"/>
    </source>
</evidence>
<dbReference type="InterPro" id="IPR025698">
    <property type="entry name" value="2TM_dom"/>
</dbReference>
<dbReference type="Pfam" id="PF13239">
    <property type="entry name" value="2TM"/>
    <property type="match status" value="1"/>
</dbReference>
<name>A0A0S4QS83_9ACTN</name>
<dbReference type="EMBL" id="FAOZ01000017">
    <property type="protein sequence ID" value="CUU58148.1"/>
    <property type="molecule type" value="Genomic_DNA"/>
</dbReference>
<reference evidence="4" key="1">
    <citation type="submission" date="2015-11" db="EMBL/GenBank/DDBJ databases">
        <authorList>
            <person name="Varghese N."/>
        </authorList>
    </citation>
    <scope>NUCLEOTIDE SEQUENCE [LARGE SCALE GENOMIC DNA]</scope>
    <source>
        <strain evidence="4">DSM 45899</strain>
    </source>
</reference>
<organism evidence="3 4">
    <name type="scientific">Parafrankia irregularis</name>
    <dbReference type="NCBI Taxonomy" id="795642"/>
    <lineage>
        <taxon>Bacteria</taxon>
        <taxon>Bacillati</taxon>
        <taxon>Actinomycetota</taxon>
        <taxon>Actinomycetes</taxon>
        <taxon>Frankiales</taxon>
        <taxon>Frankiaceae</taxon>
        <taxon>Parafrankia</taxon>
    </lineage>
</organism>
<keyword evidence="4" id="KW-1185">Reference proteome</keyword>
<gene>
    <name evidence="3" type="ORF">Ga0074812_11757</name>
</gene>
<accession>A0A0S4QS83</accession>
<feature type="transmembrane region" description="Helical" evidence="1">
    <location>
        <begin position="12"/>
        <end position="34"/>
    </location>
</feature>
<sequence>MKANKSAAAVKWGLWSHVISYVVIVLVQIVLWALLTPDIFFWPLWSIVAWGIGLGFHVWAVRSRLLPGRT</sequence>
<protein>
    <submittedName>
        <fullName evidence="3">2TM domain-containing protein</fullName>
    </submittedName>
</protein>
<dbReference type="Proteomes" id="UP000198802">
    <property type="component" value="Unassembled WGS sequence"/>
</dbReference>
<evidence type="ECO:0000256" key="1">
    <source>
        <dbReference type="SAM" id="Phobius"/>
    </source>
</evidence>
<feature type="domain" description="2TM" evidence="2">
    <location>
        <begin position="10"/>
        <end position="61"/>
    </location>
</feature>